<dbReference type="InterPro" id="IPR007848">
    <property type="entry name" value="Small_mtfrase_dom"/>
</dbReference>
<dbReference type="CDD" id="cd02440">
    <property type="entry name" value="AdoMet_MTases"/>
    <property type="match status" value="1"/>
</dbReference>
<dbReference type="PATRIC" id="fig|1276221.3.peg.11"/>
<proteinExistence type="predicted"/>
<dbReference type="EMBL" id="CP005076">
    <property type="protein sequence ID" value="AGR41715.1"/>
    <property type="molecule type" value="Genomic_DNA"/>
</dbReference>
<reference evidence="2 3" key="1">
    <citation type="journal article" date="2013" name="Genome Biol. Evol.">
        <title>Comparison of metabolic capacities and inference of gene content evolution in mosquito-associated Spiroplasma diminutum and S. taiwanense.</title>
        <authorList>
            <person name="Lo W.S."/>
            <person name="Ku C."/>
            <person name="Chen L.L."/>
            <person name="Chang T.H."/>
            <person name="Kuo C.H."/>
        </authorList>
    </citation>
    <scope>NUCLEOTIDE SEQUENCE [LARGE SCALE GENOMIC DNA]</scope>
    <source>
        <strain evidence="2">CUAS-1</strain>
    </source>
</reference>
<dbReference type="InterPro" id="IPR002052">
    <property type="entry name" value="DNA_methylase_N6_adenine_CS"/>
</dbReference>
<sequence>MKVVNKILNYKDLKIIQDNDMFNFCIDSVLLARFWEPSKKYKNILEFGTNNGIIPLILSKYTKENITGVEIQKEACDIANENIALNNLNDQISIVNSDIKEFVLNKNNKYDLLFCNPPFFKVGDNSNLNIRSEKLTPARHEVAITLEEIIKSAKVALKNGGKFLMIHLSERLDEIIILLKKNNFSIKRLQIVYTKHRQNAKRVLIESINDGNNGMKILEPLYIYNEDGNYNKNILEMFGD</sequence>
<feature type="domain" description="Methyltransferase small" evidence="1">
    <location>
        <begin position="30"/>
        <end position="166"/>
    </location>
</feature>
<dbReference type="FunCoup" id="S5MII9">
    <property type="interactions" value="24"/>
</dbReference>
<dbReference type="AlphaFoldDB" id="S5MII9"/>
<dbReference type="PROSITE" id="PS00092">
    <property type="entry name" value="N6_MTASE"/>
    <property type="match status" value="1"/>
</dbReference>
<dbReference type="GO" id="GO:0008757">
    <property type="term" value="F:S-adenosylmethionine-dependent methyltransferase activity"/>
    <property type="evidence" value="ECO:0007669"/>
    <property type="project" value="UniProtKB-ARBA"/>
</dbReference>
<dbReference type="GO" id="GO:0032259">
    <property type="term" value="P:methylation"/>
    <property type="evidence" value="ECO:0007669"/>
    <property type="project" value="UniProtKB-KW"/>
</dbReference>
<protein>
    <submittedName>
        <fullName evidence="2">Methyltransferase</fullName>
    </submittedName>
</protein>
<dbReference type="STRING" id="1276221.SDIMI_v3c00110"/>
<organism evidence="2 3">
    <name type="scientific">Spiroplasma diminutum CUAS-1</name>
    <dbReference type="NCBI Taxonomy" id="1276221"/>
    <lineage>
        <taxon>Bacteria</taxon>
        <taxon>Bacillati</taxon>
        <taxon>Mycoplasmatota</taxon>
        <taxon>Mollicutes</taxon>
        <taxon>Entomoplasmatales</taxon>
        <taxon>Spiroplasmataceae</taxon>
        <taxon>Spiroplasma</taxon>
    </lineage>
</organism>
<dbReference type="eggNOG" id="COG4123">
    <property type="taxonomic scope" value="Bacteria"/>
</dbReference>
<keyword evidence="3" id="KW-1185">Reference proteome</keyword>
<dbReference type="Proteomes" id="UP000014983">
    <property type="component" value="Chromosome"/>
</dbReference>
<gene>
    <name evidence="2" type="primary">yabB</name>
    <name evidence="2" type="ORF">SDIMI_v3c00110</name>
</gene>
<dbReference type="Pfam" id="PF05175">
    <property type="entry name" value="MTS"/>
    <property type="match status" value="1"/>
</dbReference>
<keyword evidence="2" id="KW-0489">Methyltransferase</keyword>
<evidence type="ECO:0000313" key="2">
    <source>
        <dbReference type="EMBL" id="AGR41715.1"/>
    </source>
</evidence>
<keyword evidence="2" id="KW-0808">Transferase</keyword>
<dbReference type="HOGENOM" id="CLU_061983_3_0_14"/>
<dbReference type="GO" id="GO:0008170">
    <property type="term" value="F:N-methyltransferase activity"/>
    <property type="evidence" value="ECO:0007669"/>
    <property type="project" value="UniProtKB-ARBA"/>
</dbReference>
<dbReference type="GO" id="GO:0003676">
    <property type="term" value="F:nucleic acid binding"/>
    <property type="evidence" value="ECO:0007669"/>
    <property type="project" value="InterPro"/>
</dbReference>
<dbReference type="Gene3D" id="3.40.50.150">
    <property type="entry name" value="Vaccinia Virus protein VP39"/>
    <property type="match status" value="1"/>
</dbReference>
<dbReference type="PANTHER" id="PTHR47739:SF1">
    <property type="entry name" value="TRNA1(VAL) (ADENINE(37)-N6)-METHYLTRANSFERASE"/>
    <property type="match status" value="1"/>
</dbReference>
<dbReference type="InterPro" id="IPR029063">
    <property type="entry name" value="SAM-dependent_MTases_sf"/>
</dbReference>
<dbReference type="PANTHER" id="PTHR47739">
    <property type="entry name" value="TRNA1(VAL) (ADENINE(37)-N6)-METHYLTRANSFERASE"/>
    <property type="match status" value="1"/>
</dbReference>
<name>S5MII9_9MOLU</name>
<evidence type="ECO:0000313" key="3">
    <source>
        <dbReference type="Proteomes" id="UP000014983"/>
    </source>
</evidence>
<dbReference type="InterPro" id="IPR050210">
    <property type="entry name" value="tRNA_Adenine-N(6)_MTase"/>
</dbReference>
<accession>S5MII9</accession>
<dbReference type="OrthoDB" id="9777257at2"/>
<dbReference type="SUPFAM" id="SSF53335">
    <property type="entry name" value="S-adenosyl-L-methionine-dependent methyltransferases"/>
    <property type="match status" value="1"/>
</dbReference>
<dbReference type="RefSeq" id="WP_020835948.1">
    <property type="nucleotide sequence ID" value="NC_021833.1"/>
</dbReference>
<evidence type="ECO:0000259" key="1">
    <source>
        <dbReference type="Pfam" id="PF05175"/>
    </source>
</evidence>
<dbReference type="InParanoid" id="S5MII9"/>
<dbReference type="KEGG" id="sdi:SDIMI_v3c00110"/>